<dbReference type="PROSITE" id="PS00122">
    <property type="entry name" value="CARBOXYLESTERASE_B_1"/>
    <property type="match status" value="1"/>
</dbReference>
<evidence type="ECO:0000256" key="2">
    <source>
        <dbReference type="ARBA" id="ARBA00022801"/>
    </source>
</evidence>
<evidence type="ECO:0000256" key="1">
    <source>
        <dbReference type="ARBA" id="ARBA00005964"/>
    </source>
</evidence>
<dbReference type="InterPro" id="IPR019826">
    <property type="entry name" value="Carboxylesterase_B_AS"/>
</dbReference>
<feature type="signal peptide" evidence="3">
    <location>
        <begin position="1"/>
        <end position="26"/>
    </location>
</feature>
<dbReference type="PANTHER" id="PTHR11559">
    <property type="entry name" value="CARBOXYLESTERASE"/>
    <property type="match status" value="1"/>
</dbReference>
<name>A0ABU8SCC4_9SPHN</name>
<keyword evidence="3" id="KW-0732">Signal</keyword>
<dbReference type="Proteomes" id="UP001379235">
    <property type="component" value="Unassembled WGS sequence"/>
</dbReference>
<evidence type="ECO:0000259" key="4">
    <source>
        <dbReference type="Pfam" id="PF00135"/>
    </source>
</evidence>
<dbReference type="SUPFAM" id="SSF53474">
    <property type="entry name" value="alpha/beta-Hydrolases"/>
    <property type="match status" value="1"/>
</dbReference>
<dbReference type="EC" id="3.1.1.-" evidence="3"/>
<feature type="domain" description="Carboxylesterase type B" evidence="4">
    <location>
        <begin position="31"/>
        <end position="508"/>
    </location>
</feature>
<proteinExistence type="inferred from homology"/>
<feature type="chain" id="PRO_5044993661" description="Carboxylic ester hydrolase" evidence="3">
    <location>
        <begin position="27"/>
        <end position="536"/>
    </location>
</feature>
<dbReference type="InterPro" id="IPR029058">
    <property type="entry name" value="AB_hydrolase_fold"/>
</dbReference>
<dbReference type="InterPro" id="IPR050309">
    <property type="entry name" value="Type-B_Carboxylest/Lipase"/>
</dbReference>
<comment type="similarity">
    <text evidence="1 3">Belongs to the type-B carboxylesterase/lipase family.</text>
</comment>
<keyword evidence="6" id="KW-1185">Reference proteome</keyword>
<reference evidence="5 6" key="1">
    <citation type="submission" date="2024-03" db="EMBL/GenBank/DDBJ databases">
        <authorList>
            <person name="Jo J.-H."/>
        </authorList>
    </citation>
    <scope>NUCLEOTIDE SEQUENCE [LARGE SCALE GENOMIC DNA]</scope>
    <source>
        <strain evidence="5 6">AS3R-12</strain>
    </source>
</reference>
<comment type="caution">
    <text evidence="5">The sequence shown here is derived from an EMBL/GenBank/DDBJ whole genome shotgun (WGS) entry which is preliminary data.</text>
</comment>
<sequence length="536" mass="58026">MTMMRKKFRILTALGLLLASSHAALAAGPARVTLDSGPVEGKRLNSGATAFLGIPFAAPPVRDLRWKDPQPVIPWKDTYHADRFGPQCMQPQRGLLTNQYSGAEITSEDCLYLNVWTAPGLKKAPVIVYIHGGGFFIGSSSMPIYSGEAVSRQGAVFVNFNYRTGALGLMAHPQLSAESPHKSSGNYGLLDQVAALKWVRRNIARFGGDPENVTIAGQSAGSMSVLMQQASPLTRGLFHRAVGMSGGLGAGPGATMTLAEAEGEGVKLQKFLKAADIEQLRAMPADRIVVPRIADGPKVGANQDGYFLPDTLENLFAKGAQNDVPLMLGFAHDESFGGFGEVRGLDDYRAKAAARFGDRAKDFLDLYPAATDVEAKAQARAADRDSTMASAMARWAEAQLSHGKNRVFTYQFSRAHSYAPGVKLTDLDPATAGAYHTSEVPFWLGTLDSFNRYRTTRNWTSADRAFSLAMTRSLVAFARTGNPDAAEMKWPAYDPKAPTLIELGTTVRTAPWPDRRKFEFFQNVPRPSMAGGALRD</sequence>
<dbReference type="InterPro" id="IPR002018">
    <property type="entry name" value="CarbesteraseB"/>
</dbReference>
<organism evidence="5 6">
    <name type="scientific">Novosphingobium aquae</name>
    <dbReference type="NCBI Taxonomy" id="3133435"/>
    <lineage>
        <taxon>Bacteria</taxon>
        <taxon>Pseudomonadati</taxon>
        <taxon>Pseudomonadota</taxon>
        <taxon>Alphaproteobacteria</taxon>
        <taxon>Sphingomonadales</taxon>
        <taxon>Sphingomonadaceae</taxon>
        <taxon>Novosphingobium</taxon>
    </lineage>
</organism>
<evidence type="ECO:0000256" key="3">
    <source>
        <dbReference type="RuleBase" id="RU361235"/>
    </source>
</evidence>
<dbReference type="Gene3D" id="3.40.50.1820">
    <property type="entry name" value="alpha/beta hydrolase"/>
    <property type="match status" value="1"/>
</dbReference>
<evidence type="ECO:0000313" key="6">
    <source>
        <dbReference type="Proteomes" id="UP001379235"/>
    </source>
</evidence>
<dbReference type="Pfam" id="PF00135">
    <property type="entry name" value="COesterase"/>
    <property type="match status" value="1"/>
</dbReference>
<dbReference type="RefSeq" id="WP_339968991.1">
    <property type="nucleotide sequence ID" value="NZ_JBBHJY010000009.1"/>
</dbReference>
<accession>A0ABU8SCC4</accession>
<dbReference type="EMBL" id="JBBHJY010000009">
    <property type="protein sequence ID" value="MEJ6011594.1"/>
    <property type="molecule type" value="Genomic_DNA"/>
</dbReference>
<keyword evidence="2 3" id="KW-0378">Hydrolase</keyword>
<evidence type="ECO:0000313" key="5">
    <source>
        <dbReference type="EMBL" id="MEJ6011594.1"/>
    </source>
</evidence>
<protein>
    <recommendedName>
        <fullName evidence="3">Carboxylic ester hydrolase</fullName>
        <ecNumber evidence="3">3.1.1.-</ecNumber>
    </recommendedName>
</protein>
<gene>
    <name evidence="5" type="ORF">WG900_16900</name>
</gene>